<dbReference type="InterPro" id="IPR050179">
    <property type="entry name" value="Trans_hexapeptide_repeat"/>
</dbReference>
<comment type="caution">
    <text evidence="5">The sequence shown here is derived from an EMBL/GenBank/DDBJ whole genome shotgun (WGS) entry which is preliminary data.</text>
</comment>
<dbReference type="InterPro" id="IPR011004">
    <property type="entry name" value="Trimer_LpxA-like_sf"/>
</dbReference>
<dbReference type="InterPro" id="IPR018357">
    <property type="entry name" value="Hexapep_transf_CS"/>
</dbReference>
<dbReference type="Pfam" id="PF00132">
    <property type="entry name" value="Hexapep"/>
    <property type="match status" value="1"/>
</dbReference>
<dbReference type="InterPro" id="IPR001451">
    <property type="entry name" value="Hexapep"/>
</dbReference>
<reference evidence="6" key="1">
    <citation type="journal article" date="2019" name="Int. J. Syst. Evol. Microbiol.">
        <title>The Global Catalogue of Microorganisms (GCM) 10K type strain sequencing project: providing services to taxonomists for standard genome sequencing and annotation.</title>
        <authorList>
            <consortium name="The Broad Institute Genomics Platform"/>
            <consortium name="The Broad Institute Genome Sequencing Center for Infectious Disease"/>
            <person name="Wu L."/>
            <person name="Ma J."/>
        </authorList>
    </citation>
    <scope>NUCLEOTIDE SEQUENCE [LARGE SCALE GENOMIC DNA]</scope>
    <source>
        <strain evidence="6">JCM 17759</strain>
    </source>
</reference>
<dbReference type="PROSITE" id="PS00101">
    <property type="entry name" value="HEXAPEP_TRANSFERASES"/>
    <property type="match status" value="1"/>
</dbReference>
<evidence type="ECO:0000256" key="1">
    <source>
        <dbReference type="ARBA" id="ARBA00007274"/>
    </source>
</evidence>
<dbReference type="PANTHER" id="PTHR43300:SF11">
    <property type="entry name" value="ACETYLTRANSFERASE RV3034C-RELATED"/>
    <property type="match status" value="1"/>
</dbReference>
<keyword evidence="6" id="KW-1185">Reference proteome</keyword>
<comment type="similarity">
    <text evidence="1">Belongs to the transferase hexapeptide repeat family.</text>
</comment>
<keyword evidence="3" id="KW-0677">Repeat</keyword>
<keyword evidence="2" id="KW-0808">Transferase</keyword>
<protein>
    <submittedName>
        <fullName evidence="5">CatB-related O-acetyltransferase</fullName>
    </submittedName>
</protein>
<organism evidence="5 6">
    <name type="scientific">Novipirellula rosea</name>
    <dbReference type="NCBI Taxonomy" id="1031540"/>
    <lineage>
        <taxon>Bacteria</taxon>
        <taxon>Pseudomonadati</taxon>
        <taxon>Planctomycetota</taxon>
        <taxon>Planctomycetia</taxon>
        <taxon>Pirellulales</taxon>
        <taxon>Pirellulaceae</taxon>
        <taxon>Novipirellula</taxon>
    </lineage>
</organism>
<gene>
    <name evidence="5" type="ORF">GCM10023156_30620</name>
</gene>
<name>A0ABP8MVZ4_9BACT</name>
<proteinExistence type="inferred from homology"/>
<dbReference type="SUPFAM" id="SSF51161">
    <property type="entry name" value="Trimeric LpxA-like enzymes"/>
    <property type="match status" value="1"/>
</dbReference>
<evidence type="ECO:0000256" key="3">
    <source>
        <dbReference type="ARBA" id="ARBA00022737"/>
    </source>
</evidence>
<evidence type="ECO:0000313" key="6">
    <source>
        <dbReference type="Proteomes" id="UP001500840"/>
    </source>
</evidence>
<dbReference type="EMBL" id="BAABGA010000036">
    <property type="protein sequence ID" value="GAA4455923.1"/>
    <property type="molecule type" value="Genomic_DNA"/>
</dbReference>
<evidence type="ECO:0000313" key="5">
    <source>
        <dbReference type="EMBL" id="GAA4455923.1"/>
    </source>
</evidence>
<dbReference type="PANTHER" id="PTHR43300">
    <property type="entry name" value="ACETYLTRANSFERASE"/>
    <property type="match status" value="1"/>
</dbReference>
<keyword evidence="4" id="KW-0012">Acyltransferase</keyword>
<dbReference type="CDD" id="cd03349">
    <property type="entry name" value="LbH_XAT"/>
    <property type="match status" value="1"/>
</dbReference>
<evidence type="ECO:0000256" key="2">
    <source>
        <dbReference type="ARBA" id="ARBA00022679"/>
    </source>
</evidence>
<dbReference type="Gene3D" id="2.160.10.10">
    <property type="entry name" value="Hexapeptide repeat proteins"/>
    <property type="match status" value="1"/>
</dbReference>
<dbReference type="Proteomes" id="UP001500840">
    <property type="component" value="Unassembled WGS sequence"/>
</dbReference>
<dbReference type="RefSeq" id="WP_345323405.1">
    <property type="nucleotide sequence ID" value="NZ_BAABGA010000036.1"/>
</dbReference>
<sequence>MLIRRFRRMLTRRFGRAPKFRWTREQENLRGYEIGSWTYGSPAVFDWGEGSRLSIGKFCSIADGVKIFLGGEHRVDWASTYPFNILWDGSSSVVGHPSSKGDVRIGNDVWIATDSVILSGVSIGDGAVIGARSVVARNVAPYSIVVGNPAKELRKRFSDTDISRLLAMKWWELPDDQIATIAPHLQDADLESLFKKLEELANGSYDASSGSR</sequence>
<evidence type="ECO:0000256" key="4">
    <source>
        <dbReference type="ARBA" id="ARBA00023315"/>
    </source>
</evidence>
<accession>A0ABP8MVZ4</accession>